<organism evidence="1 2">
    <name type="scientific">Lindgomyces ingoldianus</name>
    <dbReference type="NCBI Taxonomy" id="673940"/>
    <lineage>
        <taxon>Eukaryota</taxon>
        <taxon>Fungi</taxon>
        <taxon>Dikarya</taxon>
        <taxon>Ascomycota</taxon>
        <taxon>Pezizomycotina</taxon>
        <taxon>Dothideomycetes</taxon>
        <taxon>Pleosporomycetidae</taxon>
        <taxon>Pleosporales</taxon>
        <taxon>Lindgomycetaceae</taxon>
        <taxon>Lindgomyces</taxon>
    </lineage>
</organism>
<feature type="non-terminal residue" evidence="1">
    <location>
        <position position="1"/>
    </location>
</feature>
<dbReference type="EMBL" id="MU003533">
    <property type="protein sequence ID" value="KAF2464882.1"/>
    <property type="molecule type" value="Genomic_DNA"/>
</dbReference>
<reference evidence="1" key="1">
    <citation type="journal article" date="2020" name="Stud. Mycol.">
        <title>101 Dothideomycetes genomes: a test case for predicting lifestyles and emergence of pathogens.</title>
        <authorList>
            <person name="Haridas S."/>
            <person name="Albert R."/>
            <person name="Binder M."/>
            <person name="Bloem J."/>
            <person name="Labutti K."/>
            <person name="Salamov A."/>
            <person name="Andreopoulos B."/>
            <person name="Baker S."/>
            <person name="Barry K."/>
            <person name="Bills G."/>
            <person name="Bluhm B."/>
            <person name="Cannon C."/>
            <person name="Castanera R."/>
            <person name="Culley D."/>
            <person name="Daum C."/>
            <person name="Ezra D."/>
            <person name="Gonzalez J."/>
            <person name="Henrissat B."/>
            <person name="Kuo A."/>
            <person name="Liang C."/>
            <person name="Lipzen A."/>
            <person name="Lutzoni F."/>
            <person name="Magnuson J."/>
            <person name="Mondo S."/>
            <person name="Nolan M."/>
            <person name="Ohm R."/>
            <person name="Pangilinan J."/>
            <person name="Park H.-J."/>
            <person name="Ramirez L."/>
            <person name="Alfaro M."/>
            <person name="Sun H."/>
            <person name="Tritt A."/>
            <person name="Yoshinaga Y."/>
            <person name="Zwiers L.-H."/>
            <person name="Turgeon B."/>
            <person name="Goodwin S."/>
            <person name="Spatafora J."/>
            <person name="Crous P."/>
            <person name="Grigoriev I."/>
        </authorList>
    </citation>
    <scope>NUCLEOTIDE SEQUENCE</scope>
    <source>
        <strain evidence="1">ATCC 200398</strain>
    </source>
</reference>
<accession>A0ACB6QDA7</accession>
<evidence type="ECO:0000313" key="2">
    <source>
        <dbReference type="Proteomes" id="UP000799755"/>
    </source>
</evidence>
<comment type="caution">
    <text evidence="1">The sequence shown here is derived from an EMBL/GenBank/DDBJ whole genome shotgun (WGS) entry which is preliminary data.</text>
</comment>
<gene>
    <name evidence="1" type="ORF">BDR25DRAFT_203655</name>
</gene>
<name>A0ACB6QDA7_9PLEO</name>
<protein>
    <submittedName>
        <fullName evidence="1">Uncharacterized protein</fullName>
    </submittedName>
</protein>
<proteinExistence type="predicted"/>
<keyword evidence="2" id="KW-1185">Reference proteome</keyword>
<sequence length="198" mass="22809">LEVERKFLPTAESIARLRANLDQPRFRNICELGTCKIHEIYYDRNDWLSSQGIYVRLRNGKWEAKVRKGGDYTNSRFEEYDDVEEIRSVVREALDKTGGYADTWQMGLSPMAEFKTQRESWDVNGFRVVIDEADFGYTVGEVELCQSLGDNTGPAMPTNGLELEQTGLELDSRIETFMKEFEWAFPNGKVMGKLSAYF</sequence>
<feature type="non-terminal residue" evidence="1">
    <location>
        <position position="198"/>
    </location>
</feature>
<evidence type="ECO:0000313" key="1">
    <source>
        <dbReference type="EMBL" id="KAF2464882.1"/>
    </source>
</evidence>
<dbReference type="Proteomes" id="UP000799755">
    <property type="component" value="Unassembled WGS sequence"/>
</dbReference>